<feature type="compositionally biased region" description="Acidic residues" evidence="7">
    <location>
        <begin position="1"/>
        <end position="16"/>
    </location>
</feature>
<dbReference type="Proteomes" id="UP001328107">
    <property type="component" value="Unassembled WGS sequence"/>
</dbReference>
<feature type="domain" description="C2H2-type" evidence="8">
    <location>
        <begin position="145"/>
        <end position="165"/>
    </location>
</feature>
<dbReference type="GO" id="GO:0005634">
    <property type="term" value="C:nucleus"/>
    <property type="evidence" value="ECO:0007669"/>
    <property type="project" value="UniProtKB-SubCell"/>
</dbReference>
<dbReference type="PANTHER" id="PTHR24406">
    <property type="entry name" value="TRANSCRIPTIONAL REPRESSOR CTCFL-RELATED"/>
    <property type="match status" value="1"/>
</dbReference>
<evidence type="ECO:0000256" key="5">
    <source>
        <dbReference type="ARBA" id="ARBA00022833"/>
    </source>
</evidence>
<evidence type="ECO:0000256" key="2">
    <source>
        <dbReference type="ARBA" id="ARBA00022723"/>
    </source>
</evidence>
<feature type="domain" description="C2H2-type" evidence="8">
    <location>
        <begin position="201"/>
        <end position="222"/>
    </location>
</feature>
<keyword evidence="6" id="KW-0539">Nucleus</keyword>
<comment type="caution">
    <text evidence="9">The sequence shown here is derived from an EMBL/GenBank/DDBJ whole genome shotgun (WGS) entry which is preliminary data.</text>
</comment>
<proteinExistence type="predicted"/>
<feature type="region of interest" description="Disordered" evidence="7">
    <location>
        <begin position="481"/>
        <end position="552"/>
    </location>
</feature>
<feature type="region of interest" description="Disordered" evidence="7">
    <location>
        <begin position="566"/>
        <end position="586"/>
    </location>
</feature>
<comment type="subcellular location">
    <subcellularLocation>
        <location evidence="1">Nucleus</location>
    </subcellularLocation>
</comment>
<keyword evidence="4" id="KW-0863">Zinc-finger</keyword>
<feature type="domain" description="C2H2-type" evidence="8">
    <location>
        <begin position="100"/>
        <end position="121"/>
    </location>
</feature>
<dbReference type="PROSITE" id="PS00028">
    <property type="entry name" value="ZINC_FINGER_C2H2_1"/>
    <property type="match status" value="3"/>
</dbReference>
<accession>A0AAN5HYE1</accession>
<sequence length="628" mass="69041">EEEEEEGGEQVEDEMADSSVHGEEEGEQRDVDDDEIMIVEKEDGGDTGSLKEDALGGQQVVREFALDGDDELCVVAEVEGSGYASAAAAGSKQREKKLGCPSCSLRFITQATLNAHLESAHSYDAGEGTTAEELGIPKSTMVWICKSCCIAFPSEEDKRKHASRHTFTMFGCDECSGIAITYDMLRQHRQRLREGRISYICGECEMEFEEGICLLEHNKSKHGTCLFYFCKECEMGATDGELAYAHFLSCPKTSRIKEEAAKYIGVCPASHLHFQIKHVEKYKKLTEERPDRFVQPTLCSHRSLSVALEKRVSCDDCRGLIDKVAYEANYEHEMGVMWRPTLRQMVCPPPFSSIRQAHEREMRRKDEEARSHRAQLQKAILDRRAYLQLYQQPLTVGANAAAAGRNLQQQALLDPRLQQEARVASQRVHESTAADPRLLQMASPTTRVEAAPPPGRPLQTLASILAADAAAADAARNRWQRNRQMVQQDPLSPASALVDPRRRPNGVTERRRRGSDAARTSPAVAAAAAAAVDPRRPNGGEKTEGERASVSAAHKQAFVHDHDYGGRVEEQTGARPLSSAVDVKEEEEEVASMQLVPAAAASVDRSLVNGGTEGGGGTSSSLSDPRLH</sequence>
<feature type="compositionally biased region" description="Basic and acidic residues" evidence="7">
    <location>
        <begin position="533"/>
        <end position="547"/>
    </location>
</feature>
<dbReference type="AlphaFoldDB" id="A0AAN5HYE1"/>
<evidence type="ECO:0000313" key="9">
    <source>
        <dbReference type="EMBL" id="GMR45061.1"/>
    </source>
</evidence>
<evidence type="ECO:0000259" key="8">
    <source>
        <dbReference type="PROSITE" id="PS00028"/>
    </source>
</evidence>
<keyword evidence="10" id="KW-1185">Reference proteome</keyword>
<feature type="region of interest" description="Disordered" evidence="7">
    <location>
        <begin position="1"/>
        <end position="52"/>
    </location>
</feature>
<evidence type="ECO:0000256" key="4">
    <source>
        <dbReference type="ARBA" id="ARBA00022771"/>
    </source>
</evidence>
<evidence type="ECO:0000256" key="1">
    <source>
        <dbReference type="ARBA" id="ARBA00004123"/>
    </source>
</evidence>
<evidence type="ECO:0000256" key="7">
    <source>
        <dbReference type="SAM" id="MobiDB-lite"/>
    </source>
</evidence>
<dbReference type="SMART" id="SM00355">
    <property type="entry name" value="ZnF_C2H2"/>
    <property type="match status" value="3"/>
</dbReference>
<evidence type="ECO:0000256" key="6">
    <source>
        <dbReference type="ARBA" id="ARBA00023242"/>
    </source>
</evidence>
<name>A0AAN5HYE1_9BILA</name>
<feature type="compositionally biased region" description="Acidic residues" evidence="7">
    <location>
        <begin position="24"/>
        <end position="37"/>
    </location>
</feature>
<feature type="compositionally biased region" description="Basic and acidic residues" evidence="7">
    <location>
        <begin position="38"/>
        <end position="52"/>
    </location>
</feature>
<keyword evidence="3" id="KW-0677">Repeat</keyword>
<dbReference type="InterPro" id="IPR013087">
    <property type="entry name" value="Znf_C2H2_type"/>
</dbReference>
<feature type="compositionally biased region" description="Low complexity" evidence="7">
    <location>
        <begin position="619"/>
        <end position="628"/>
    </location>
</feature>
<feature type="region of interest" description="Disordered" evidence="7">
    <location>
        <begin position="606"/>
        <end position="628"/>
    </location>
</feature>
<evidence type="ECO:0000313" key="10">
    <source>
        <dbReference type="Proteomes" id="UP001328107"/>
    </source>
</evidence>
<dbReference type="InterPro" id="IPR050888">
    <property type="entry name" value="ZnF_C2H2-type_TF"/>
</dbReference>
<evidence type="ECO:0000256" key="3">
    <source>
        <dbReference type="ARBA" id="ARBA00022737"/>
    </source>
</evidence>
<feature type="non-terminal residue" evidence="9">
    <location>
        <position position="1"/>
    </location>
</feature>
<dbReference type="GO" id="GO:0008270">
    <property type="term" value="F:zinc ion binding"/>
    <property type="evidence" value="ECO:0007669"/>
    <property type="project" value="UniProtKB-KW"/>
</dbReference>
<gene>
    <name evidence="9" type="ORF">PMAYCL1PPCAC_15256</name>
</gene>
<dbReference type="EMBL" id="BTRK01000004">
    <property type="protein sequence ID" value="GMR45061.1"/>
    <property type="molecule type" value="Genomic_DNA"/>
</dbReference>
<reference evidence="10" key="1">
    <citation type="submission" date="2022-10" db="EMBL/GenBank/DDBJ databases">
        <title>Genome assembly of Pristionchus species.</title>
        <authorList>
            <person name="Yoshida K."/>
            <person name="Sommer R.J."/>
        </authorList>
    </citation>
    <scope>NUCLEOTIDE SEQUENCE [LARGE SCALE GENOMIC DNA]</scope>
    <source>
        <strain evidence="10">RS5460</strain>
    </source>
</reference>
<organism evidence="9 10">
    <name type="scientific">Pristionchus mayeri</name>
    <dbReference type="NCBI Taxonomy" id="1317129"/>
    <lineage>
        <taxon>Eukaryota</taxon>
        <taxon>Metazoa</taxon>
        <taxon>Ecdysozoa</taxon>
        <taxon>Nematoda</taxon>
        <taxon>Chromadorea</taxon>
        <taxon>Rhabditida</taxon>
        <taxon>Rhabditina</taxon>
        <taxon>Diplogasteromorpha</taxon>
        <taxon>Diplogasteroidea</taxon>
        <taxon>Neodiplogasteridae</taxon>
        <taxon>Pristionchus</taxon>
    </lineage>
</organism>
<keyword evidence="2" id="KW-0479">Metal-binding</keyword>
<keyword evidence="5" id="KW-0862">Zinc</keyword>
<protein>
    <recommendedName>
        <fullName evidence="8">C2H2-type domain-containing protein</fullName>
    </recommendedName>
</protein>
<feature type="compositionally biased region" description="Low complexity" evidence="7">
    <location>
        <begin position="517"/>
        <end position="532"/>
    </location>
</feature>